<evidence type="ECO:0000256" key="5">
    <source>
        <dbReference type="ARBA" id="ARBA00022824"/>
    </source>
</evidence>
<keyword evidence="13" id="KW-1185">Reference proteome</keyword>
<evidence type="ECO:0000256" key="10">
    <source>
        <dbReference type="RuleBase" id="RU369019"/>
    </source>
</evidence>
<dbReference type="InterPro" id="IPR015943">
    <property type="entry name" value="WD40/YVTN_repeat-like_dom_sf"/>
</dbReference>
<comment type="caution">
    <text evidence="12">The sequence shown here is derived from an EMBL/GenBank/DDBJ whole genome shotgun (WGS) entry which is preliminary data.</text>
</comment>
<evidence type="ECO:0000256" key="2">
    <source>
        <dbReference type="ARBA" id="ARBA00022574"/>
    </source>
</evidence>
<gene>
    <name evidence="12" type="ORF">CDD81_6876</name>
</gene>
<dbReference type="OrthoDB" id="16538at2759"/>
<evidence type="ECO:0000256" key="6">
    <source>
        <dbReference type="ARBA" id="ARBA00022892"/>
    </source>
</evidence>
<dbReference type="GO" id="GO:0000139">
    <property type="term" value="C:Golgi membrane"/>
    <property type="evidence" value="ECO:0007669"/>
    <property type="project" value="UniProtKB-SubCell"/>
</dbReference>
<keyword evidence="3 10" id="KW-0812">Transmembrane</keyword>
<evidence type="ECO:0000256" key="8">
    <source>
        <dbReference type="ARBA" id="ARBA00022989"/>
    </source>
</evidence>
<keyword evidence="5 10" id="KW-0256">Endoplasmic reticulum</keyword>
<accession>A0A2C5Y6R4</accession>
<dbReference type="GO" id="GO:0005789">
    <property type="term" value="C:endoplasmic reticulum membrane"/>
    <property type="evidence" value="ECO:0007669"/>
    <property type="project" value="UniProtKB-SubCell"/>
</dbReference>
<dbReference type="PANTHER" id="PTHR23284:SF0">
    <property type="entry name" value="PROLACTIN REGULATORY ELEMENT-BINDING PROTEIN"/>
    <property type="match status" value="1"/>
</dbReference>
<feature type="transmembrane region" description="Helical" evidence="10">
    <location>
        <begin position="481"/>
        <end position="499"/>
    </location>
</feature>
<evidence type="ECO:0000313" key="13">
    <source>
        <dbReference type="Proteomes" id="UP000226192"/>
    </source>
</evidence>
<evidence type="ECO:0000256" key="7">
    <source>
        <dbReference type="ARBA" id="ARBA00022927"/>
    </source>
</evidence>
<keyword evidence="4 10" id="KW-0677">Repeat</keyword>
<protein>
    <recommendedName>
        <fullName evidence="10">Guanine nucleotide-exchange factor SEC12</fullName>
    </recommendedName>
</protein>
<keyword evidence="8 10" id="KW-1133">Transmembrane helix</keyword>
<name>A0A2C5Y6R4_9HYPO</name>
<evidence type="ECO:0000256" key="1">
    <source>
        <dbReference type="ARBA" id="ARBA00022448"/>
    </source>
</evidence>
<comment type="subcellular location">
    <subcellularLocation>
        <location evidence="10">Endoplasmic reticulum membrane</location>
        <topology evidence="10">Single-pass type II membrane protein</topology>
    </subcellularLocation>
    <subcellularLocation>
        <location evidence="10">Golgi apparatus membrane</location>
        <topology evidence="10">Single-pass type II membrane protein</topology>
    </subcellularLocation>
</comment>
<keyword evidence="1 10" id="KW-0813">Transport</keyword>
<dbReference type="InterPro" id="IPR045260">
    <property type="entry name" value="Sec12-like"/>
</dbReference>
<dbReference type="GO" id="GO:0003400">
    <property type="term" value="P:regulation of COPII vesicle coating"/>
    <property type="evidence" value="ECO:0007669"/>
    <property type="project" value="UniProtKB-UniRule"/>
</dbReference>
<evidence type="ECO:0000256" key="11">
    <source>
        <dbReference type="SAM" id="MobiDB-lite"/>
    </source>
</evidence>
<organism evidence="12 13">
    <name type="scientific">Ophiocordyceps australis</name>
    <dbReference type="NCBI Taxonomy" id="1399860"/>
    <lineage>
        <taxon>Eukaryota</taxon>
        <taxon>Fungi</taxon>
        <taxon>Dikarya</taxon>
        <taxon>Ascomycota</taxon>
        <taxon>Pezizomycotina</taxon>
        <taxon>Sordariomycetes</taxon>
        <taxon>Hypocreomycetidae</taxon>
        <taxon>Hypocreales</taxon>
        <taxon>Ophiocordycipitaceae</taxon>
        <taxon>Ophiocordyceps</taxon>
    </lineage>
</organism>
<dbReference type="EMBL" id="NJET01000068">
    <property type="protein sequence ID" value="PHH62561.1"/>
    <property type="molecule type" value="Genomic_DNA"/>
</dbReference>
<keyword evidence="9 10" id="KW-0472">Membrane</keyword>
<keyword evidence="7 10" id="KW-0653">Protein transport</keyword>
<dbReference type="Proteomes" id="UP000226192">
    <property type="component" value="Unassembled WGS sequence"/>
</dbReference>
<proteinExistence type="inferred from homology"/>
<evidence type="ECO:0000256" key="4">
    <source>
        <dbReference type="ARBA" id="ARBA00022737"/>
    </source>
</evidence>
<dbReference type="GO" id="GO:0005085">
    <property type="term" value="F:guanyl-nucleotide exchange factor activity"/>
    <property type="evidence" value="ECO:0007669"/>
    <property type="project" value="InterPro"/>
</dbReference>
<comment type="function">
    <text evidence="10">Guanine nucleotide-exchange factor (GEF) required for the formation or budding of transport vesicles from the ER.</text>
</comment>
<evidence type="ECO:0000313" key="12">
    <source>
        <dbReference type="EMBL" id="PHH62561.1"/>
    </source>
</evidence>
<dbReference type="GO" id="GO:0006888">
    <property type="term" value="P:endoplasmic reticulum to Golgi vesicle-mediated transport"/>
    <property type="evidence" value="ECO:0007669"/>
    <property type="project" value="UniProtKB-UniRule"/>
</dbReference>
<comment type="similarity">
    <text evidence="10">Belongs to the WD repeat SEC12 family.</text>
</comment>
<reference evidence="12 13" key="1">
    <citation type="submission" date="2017-06" db="EMBL/GenBank/DDBJ databases">
        <title>Ant-infecting Ophiocordyceps genomes reveal a high diversity of potential behavioral manipulation genes and a possible major role for enterotoxins.</title>
        <authorList>
            <person name="De Bekker C."/>
            <person name="Evans H.C."/>
            <person name="Brachmann A."/>
            <person name="Hughes D.P."/>
        </authorList>
    </citation>
    <scope>NUCLEOTIDE SEQUENCE [LARGE SCALE GENOMIC DNA]</scope>
    <source>
        <strain evidence="12 13">Map64</strain>
    </source>
</reference>
<dbReference type="GO" id="GO:0015031">
    <property type="term" value="P:protein transport"/>
    <property type="evidence" value="ECO:0007669"/>
    <property type="project" value="UniProtKB-KW"/>
</dbReference>
<keyword evidence="2 10" id="KW-0853">WD repeat</keyword>
<dbReference type="STRING" id="1399860.A0A2C5Y6R4"/>
<feature type="region of interest" description="Disordered" evidence="11">
    <location>
        <begin position="95"/>
        <end position="117"/>
    </location>
</feature>
<dbReference type="AlphaFoldDB" id="A0A2C5Y6R4"/>
<sequence>MAPKLNCVRLELNYPLYASDFDPRDASRLVVGGGGGSSRFGATNKITVLHLSPDDDDIQVAGELQFSSDDDSVMSLAVGPVMVLDVKGKGVKGAKGAKGTKGVKGVKGAKGTKGAKGVEEPQETFAVLAGVNENTVSADENNHLRVLAVTPEVSRSKATKDDSEPSSETIKVSIRQCAQKRTFENADANAYQRLLRVKGHFAAAASAMGSHHEHSVMKLVNGRPANCVNPVTKEDIEDLDLWALDADNLQLVYCYRDRLEMTNFNLDTLEAPKPLVVYNCKDDGFAFRAVRYLTSHFALCVGNLPRRSGVVIQAYRLPLADKKGSLAKLAIKARISRNISATALAVTSLTPGCDCMDNNTQEGDAQFIIAIAGSDSSIHLFTLEYRKHHPLHLLSHLKPLCTLENVFDGANISGLSFSTFVHPTTHMRVQSVRLASTALTGAVAVHTIPLKKAMDWNLDRDKGPARAIRYSVAMRSRLPSSWPLLTTLALIFLLMAIVWQGVMEVYGQREPIIFAQRFLPSWHGTLRAPDGLPGIFSHKGVVSHEDERSRFMSKILGDAPLVEPAGRVIVFESSDEYSSADGEQQQPSNIRADLHDEAVHGPAQTWEQLGEEQKVIWRQRLREAGAWTQGMGESVFKGILFGQIAGAIGNAVAA</sequence>
<evidence type="ECO:0000256" key="3">
    <source>
        <dbReference type="ARBA" id="ARBA00022692"/>
    </source>
</evidence>
<evidence type="ECO:0000256" key="9">
    <source>
        <dbReference type="ARBA" id="ARBA00023136"/>
    </source>
</evidence>
<dbReference type="Gene3D" id="2.130.10.10">
    <property type="entry name" value="YVTN repeat-like/Quinoprotein amine dehydrogenase"/>
    <property type="match status" value="2"/>
</dbReference>
<keyword evidence="6" id="KW-0931">ER-Golgi transport</keyword>
<dbReference type="PANTHER" id="PTHR23284">
    <property type="entry name" value="PROLACTIN REGULATORY ELEMENT BINDING PROTEIN"/>
    <property type="match status" value="1"/>
</dbReference>